<dbReference type="Gene3D" id="1.25.10.10">
    <property type="entry name" value="Leucine-rich Repeat Variant"/>
    <property type="match status" value="1"/>
</dbReference>
<dbReference type="RefSeq" id="WP_339095377.1">
    <property type="nucleotide sequence ID" value="NZ_CP149782.1"/>
</dbReference>
<sequence>MLEDRTRLPLSSALAAAELANLSLSPVAQVRAAVAAHPNTSPYILGLLAAEFPAEVLGNPALPLLRLADPGLISRWPAASLLALVRQVDTPTWLRAQVSRHPNAELQVLLASHPALTVEEMQNLRVHPSWLVRARLAAREDLPPALLQGLAEDTHYAVRLAVVSRANLAADCLRDFLNDSSRFVRQEALRRMLTAERNAESSGDGGHQQVE</sequence>
<proteinExistence type="predicted"/>
<accession>A0AAU6Q1M3</accession>
<dbReference type="SUPFAM" id="SSF48371">
    <property type="entry name" value="ARM repeat"/>
    <property type="match status" value="1"/>
</dbReference>
<dbReference type="EMBL" id="CP149782">
    <property type="protein sequence ID" value="WYF44144.1"/>
    <property type="molecule type" value="Genomic_DNA"/>
</dbReference>
<evidence type="ECO:0000313" key="1">
    <source>
        <dbReference type="EMBL" id="WYF44144.1"/>
    </source>
</evidence>
<protein>
    <recommendedName>
        <fullName evidence="2">Leucine rich repeat variant</fullName>
    </recommendedName>
</protein>
<organism evidence="1">
    <name type="scientific">Deinococcus sp. VB142</name>
    <dbReference type="NCBI Taxonomy" id="3112952"/>
    <lineage>
        <taxon>Bacteria</taxon>
        <taxon>Thermotogati</taxon>
        <taxon>Deinococcota</taxon>
        <taxon>Deinococci</taxon>
        <taxon>Deinococcales</taxon>
        <taxon>Deinococcaceae</taxon>
        <taxon>Deinococcus</taxon>
    </lineage>
</organism>
<reference evidence="1" key="1">
    <citation type="submission" date="2024-03" db="EMBL/GenBank/DDBJ databases">
        <title>Deinococcus weizhi sp. nov., isolated from human skin.</title>
        <authorList>
            <person name="Wei Z."/>
            <person name="Tian F."/>
            <person name="Yang C."/>
            <person name="Xin L.T."/>
            <person name="Wen Z.J."/>
            <person name="Lan K.C."/>
            <person name="Yu L."/>
            <person name="Zhe W."/>
            <person name="Dan F.D."/>
            <person name="Jun W."/>
            <person name="Rui Z."/>
            <person name="Yong X.J."/>
            <person name="Ting Y."/>
            <person name="Wei X."/>
            <person name="Xu Z.G."/>
            <person name="Xin Z."/>
            <person name="Dong F.G."/>
            <person name="Ni X.M."/>
            <person name="Zheng M.G."/>
            <person name="Chun Y."/>
            <person name="Qian W.X."/>
        </authorList>
    </citation>
    <scope>NUCLEOTIDE SEQUENCE</scope>
    <source>
        <strain evidence="1">VB142</strain>
    </source>
</reference>
<evidence type="ECO:0008006" key="2">
    <source>
        <dbReference type="Google" id="ProtNLM"/>
    </source>
</evidence>
<dbReference type="InterPro" id="IPR016024">
    <property type="entry name" value="ARM-type_fold"/>
</dbReference>
<dbReference type="AlphaFoldDB" id="A0AAU6Q1M3"/>
<name>A0AAU6Q1M3_9DEIO</name>
<dbReference type="InterPro" id="IPR011989">
    <property type="entry name" value="ARM-like"/>
</dbReference>
<gene>
    <name evidence="1" type="ORF">WDJ50_12125</name>
</gene>